<feature type="region of interest" description="Disordered" evidence="1">
    <location>
        <begin position="50"/>
        <end position="76"/>
    </location>
</feature>
<evidence type="ECO:0000256" key="1">
    <source>
        <dbReference type="SAM" id="MobiDB-lite"/>
    </source>
</evidence>
<dbReference type="AlphaFoldDB" id="A0A9N7Z846"/>
<feature type="compositionally biased region" description="Basic and acidic residues" evidence="1">
    <location>
        <begin position="50"/>
        <end position="60"/>
    </location>
</feature>
<feature type="compositionally biased region" description="Polar residues" evidence="1">
    <location>
        <begin position="1"/>
        <end position="20"/>
    </location>
</feature>
<dbReference type="Proteomes" id="UP001153269">
    <property type="component" value="Unassembled WGS sequence"/>
</dbReference>
<feature type="region of interest" description="Disordered" evidence="1">
    <location>
        <begin position="1"/>
        <end position="21"/>
    </location>
</feature>
<feature type="compositionally biased region" description="Basic residues" evidence="1">
    <location>
        <begin position="61"/>
        <end position="76"/>
    </location>
</feature>
<gene>
    <name evidence="2" type="ORF">PLEPLA_LOCUS41069</name>
</gene>
<name>A0A9N7Z846_PLEPL</name>
<comment type="caution">
    <text evidence="2">The sequence shown here is derived from an EMBL/GenBank/DDBJ whole genome shotgun (WGS) entry which is preliminary data.</text>
</comment>
<sequence length="76" mass="8415">MPSSGSESQGTHITGSTQRGYTAAAAVTQHYNIIILAEEKRGKKRCKKIGKEERVKDSMVRRGRGKKSAKGKKRRV</sequence>
<reference evidence="2" key="1">
    <citation type="submission" date="2020-03" db="EMBL/GenBank/DDBJ databases">
        <authorList>
            <person name="Weist P."/>
        </authorList>
    </citation>
    <scope>NUCLEOTIDE SEQUENCE</scope>
</reference>
<protein>
    <submittedName>
        <fullName evidence="2">Uncharacterized protein</fullName>
    </submittedName>
</protein>
<proteinExistence type="predicted"/>
<organism evidence="2 3">
    <name type="scientific">Pleuronectes platessa</name>
    <name type="common">European plaice</name>
    <dbReference type="NCBI Taxonomy" id="8262"/>
    <lineage>
        <taxon>Eukaryota</taxon>
        <taxon>Metazoa</taxon>
        <taxon>Chordata</taxon>
        <taxon>Craniata</taxon>
        <taxon>Vertebrata</taxon>
        <taxon>Euteleostomi</taxon>
        <taxon>Actinopterygii</taxon>
        <taxon>Neopterygii</taxon>
        <taxon>Teleostei</taxon>
        <taxon>Neoteleostei</taxon>
        <taxon>Acanthomorphata</taxon>
        <taxon>Carangaria</taxon>
        <taxon>Pleuronectiformes</taxon>
        <taxon>Pleuronectoidei</taxon>
        <taxon>Pleuronectidae</taxon>
        <taxon>Pleuronectes</taxon>
    </lineage>
</organism>
<keyword evidence="3" id="KW-1185">Reference proteome</keyword>
<accession>A0A9N7Z846</accession>
<evidence type="ECO:0000313" key="2">
    <source>
        <dbReference type="EMBL" id="CAB1453317.1"/>
    </source>
</evidence>
<evidence type="ECO:0000313" key="3">
    <source>
        <dbReference type="Proteomes" id="UP001153269"/>
    </source>
</evidence>
<dbReference type="EMBL" id="CADEAL010004164">
    <property type="protein sequence ID" value="CAB1453317.1"/>
    <property type="molecule type" value="Genomic_DNA"/>
</dbReference>